<evidence type="ECO:0000313" key="2">
    <source>
        <dbReference type="EMBL" id="ONM49523.1"/>
    </source>
</evidence>
<keyword evidence="1" id="KW-0472">Membrane</keyword>
<feature type="transmembrane region" description="Helical" evidence="1">
    <location>
        <begin position="176"/>
        <end position="196"/>
    </location>
</feature>
<feature type="transmembrane region" description="Helical" evidence="1">
    <location>
        <begin position="147"/>
        <end position="169"/>
    </location>
</feature>
<organism evidence="2 3">
    <name type="scientific">Nocardia donostiensis</name>
    <dbReference type="NCBI Taxonomy" id="1538463"/>
    <lineage>
        <taxon>Bacteria</taxon>
        <taxon>Bacillati</taxon>
        <taxon>Actinomycetota</taxon>
        <taxon>Actinomycetes</taxon>
        <taxon>Mycobacteriales</taxon>
        <taxon>Nocardiaceae</taxon>
        <taxon>Nocardia</taxon>
    </lineage>
</organism>
<sequence>MGVLAAERIKLTSTKSPWWCSAIVVALSLGFAALLAFVTRTASDTPEAGVPALTVDVATVGISGFGVMVLMIMAALTVTSEYRFGVIRTTFQAVPNRTKVLISKTALVGLYAAVLTTVLAFAAFAVAKAVGGPEASAPLVLEGNWRQIYAIPIYAFLCVAVAIGIGTLVRQSAAAISLIVLWMLLIEPLVGMLGSVGRQINAFLPFANATRFMSGPNGQGGEWHWGVWGSLIYFIAFTVIVFGAALLVVNRRDA</sequence>
<dbReference type="Proteomes" id="UP000188836">
    <property type="component" value="Unassembled WGS sequence"/>
</dbReference>
<proteinExistence type="predicted"/>
<feature type="transmembrane region" description="Helical" evidence="1">
    <location>
        <begin position="18"/>
        <end position="38"/>
    </location>
</feature>
<feature type="transmembrane region" description="Helical" evidence="1">
    <location>
        <begin position="106"/>
        <end position="127"/>
    </location>
</feature>
<dbReference type="PANTHER" id="PTHR37305:SF1">
    <property type="entry name" value="MEMBRANE PROTEIN"/>
    <property type="match status" value="1"/>
</dbReference>
<keyword evidence="1" id="KW-0812">Transmembrane</keyword>
<keyword evidence="3" id="KW-1185">Reference proteome</keyword>
<keyword evidence="1" id="KW-1133">Transmembrane helix</keyword>
<evidence type="ECO:0000256" key="1">
    <source>
        <dbReference type="SAM" id="Phobius"/>
    </source>
</evidence>
<feature type="transmembrane region" description="Helical" evidence="1">
    <location>
        <begin position="58"/>
        <end position="78"/>
    </location>
</feature>
<dbReference type="Pfam" id="PF12730">
    <property type="entry name" value="ABC2_membrane_4"/>
    <property type="match status" value="1"/>
</dbReference>
<dbReference type="AlphaFoldDB" id="A0A1V2TJ89"/>
<dbReference type="EMBL" id="MUMY01000004">
    <property type="protein sequence ID" value="ONM49523.1"/>
    <property type="molecule type" value="Genomic_DNA"/>
</dbReference>
<reference evidence="2 3" key="1">
    <citation type="journal article" date="2016" name="Antonie Van Leeuwenhoek">
        <title>Nocardia donostiensis sp. nov., isolated from human respiratory specimens.</title>
        <authorList>
            <person name="Ercibengoa M."/>
            <person name="Bell M."/>
            <person name="Marimon J.M."/>
            <person name="Humrighouse B."/>
            <person name="Klenk H.P."/>
            <person name="Potter G."/>
            <person name="Perez-Trallero E."/>
        </authorList>
    </citation>
    <scope>NUCLEOTIDE SEQUENCE [LARGE SCALE GENOMIC DNA]</scope>
    <source>
        <strain evidence="2 3">X1655</strain>
    </source>
</reference>
<feature type="transmembrane region" description="Helical" evidence="1">
    <location>
        <begin position="225"/>
        <end position="249"/>
    </location>
</feature>
<accession>A0A1V2TJ89</accession>
<dbReference type="PANTHER" id="PTHR37305">
    <property type="entry name" value="INTEGRAL MEMBRANE PROTEIN-RELATED"/>
    <property type="match status" value="1"/>
</dbReference>
<dbReference type="OrthoDB" id="4336046at2"/>
<gene>
    <name evidence="2" type="ORF">B0T46_06580</name>
</gene>
<dbReference type="RefSeq" id="WP_077115581.1">
    <property type="nucleotide sequence ID" value="NZ_LOKT01000013.1"/>
</dbReference>
<name>A0A1V2TJ89_9NOCA</name>
<comment type="caution">
    <text evidence="2">The sequence shown here is derived from an EMBL/GenBank/DDBJ whole genome shotgun (WGS) entry which is preliminary data.</text>
</comment>
<dbReference type="STRING" id="1538463.B0T36_18990"/>
<evidence type="ECO:0000313" key="3">
    <source>
        <dbReference type="Proteomes" id="UP000188836"/>
    </source>
</evidence>
<protein>
    <submittedName>
        <fullName evidence="2">ABC transporter permease</fullName>
    </submittedName>
</protein>